<reference evidence="2 3" key="2">
    <citation type="journal article" date="2011" name="Stand. Genomic Sci.">
        <title>Complete genome sequence of 'Enterobacter lignolyticus' SCF1.</title>
        <authorList>
            <person name="Deangelis K.M."/>
            <person name="D'Haeseleer P."/>
            <person name="Chivian D."/>
            <person name="Fortney J.L."/>
            <person name="Khudyakov J."/>
            <person name="Simmons B."/>
            <person name="Woo H."/>
            <person name="Arkin A.P."/>
            <person name="Davenport K.W."/>
            <person name="Goodwin L."/>
            <person name="Chen A."/>
            <person name="Ivanova N."/>
            <person name="Kyrpides N.C."/>
            <person name="Mavromatis K."/>
            <person name="Woyke T."/>
            <person name="Hazen T.C."/>
        </authorList>
    </citation>
    <scope>NUCLEOTIDE SEQUENCE [LARGE SCALE GENOMIC DNA]</scope>
    <source>
        <strain evidence="2 3">SCF1</strain>
    </source>
</reference>
<evidence type="ECO:0000256" key="1">
    <source>
        <dbReference type="SAM" id="SignalP"/>
    </source>
</evidence>
<dbReference type="RefSeq" id="WP_013366723.1">
    <property type="nucleotide sequence ID" value="NC_014618.1"/>
</dbReference>
<evidence type="ECO:0000313" key="2">
    <source>
        <dbReference type="EMBL" id="ADO48990.1"/>
    </source>
</evidence>
<feature type="chain" id="PRO_5003170110" evidence="1">
    <location>
        <begin position="26"/>
        <end position="107"/>
    </location>
</feature>
<keyword evidence="3" id="KW-1185">Reference proteome</keyword>
<dbReference type="EMBL" id="CP002272">
    <property type="protein sequence ID" value="ADO48990.1"/>
    <property type="molecule type" value="Genomic_DNA"/>
</dbReference>
<keyword evidence="1" id="KW-0732">Signal</keyword>
<feature type="signal peptide" evidence="1">
    <location>
        <begin position="1"/>
        <end position="25"/>
    </location>
</feature>
<dbReference type="HOGENOM" id="CLU_155233_3_1_6"/>
<accession>E3GCA4</accession>
<proteinExistence type="predicted"/>
<protein>
    <submittedName>
        <fullName evidence="2">Fimbrial protein domain-containing protein</fullName>
    </submittedName>
</protein>
<reference evidence="3" key="1">
    <citation type="submission" date="2010-10" db="EMBL/GenBank/DDBJ databases">
        <title>Complete sequence of Enterobacter cloacae SCF1.</title>
        <authorList>
            <consortium name="US DOE Joint Genome Institute"/>
            <person name="Lucas S."/>
            <person name="Copeland A."/>
            <person name="Lapidus A."/>
            <person name="Cheng J.-F."/>
            <person name="Bruce D."/>
            <person name="Goodwin L."/>
            <person name="Pitluck S."/>
            <person name="Davenport K."/>
            <person name="Detter J.C."/>
            <person name="Han C."/>
            <person name="Tapia R."/>
            <person name="Land M."/>
            <person name="Hauser L."/>
            <person name="Chang Y.-J."/>
            <person name="Jeffries C."/>
            <person name="Kyrpides N."/>
            <person name="Ivanova N."/>
            <person name="Mikhailova N."/>
            <person name="DeAngelis K."/>
            <person name="Arkin A.P."/>
            <person name="Chivian D."/>
            <person name="Edwards B."/>
            <person name="Woo H."/>
            <person name="Hazen T.C."/>
            <person name="Woyke T."/>
        </authorList>
    </citation>
    <scope>NUCLEOTIDE SEQUENCE [LARGE SCALE GENOMIC DNA]</scope>
    <source>
        <strain evidence="3">SCF1</strain>
    </source>
</reference>
<dbReference type="KEGG" id="esc:Entcl_2742"/>
<organism evidence="2 3">
    <name type="scientific">Enterobacter lignolyticus (strain SCF1)</name>
    <dbReference type="NCBI Taxonomy" id="701347"/>
    <lineage>
        <taxon>Bacteria</taxon>
        <taxon>Pseudomonadati</taxon>
        <taxon>Pseudomonadota</taxon>
        <taxon>Gammaproteobacteria</taxon>
        <taxon>Enterobacterales</taxon>
        <taxon>Enterobacteriaceae</taxon>
        <taxon>Pluralibacter</taxon>
    </lineage>
</organism>
<dbReference type="AlphaFoldDB" id="E3GCA4"/>
<sequence length="107" mass="11353">MKTLVKFVFPFVCLSSALFSAGVQASSPPAQGGVIHFVGQIVEDPCDIATSSQAVSLRCMRNGKVSTTAISYQQAEAGTAMSNNIASISMHYLNPQHTLATVIVDYK</sequence>
<name>E3GCA4_ENTLS</name>
<gene>
    <name evidence="2" type="ordered locus">Entcl_2742</name>
</gene>
<evidence type="ECO:0000313" key="3">
    <source>
        <dbReference type="Proteomes" id="UP000006872"/>
    </source>
</evidence>
<dbReference type="Proteomes" id="UP000006872">
    <property type="component" value="Chromosome"/>
</dbReference>